<keyword evidence="3" id="KW-1185">Reference proteome</keyword>
<organism evidence="2 3">
    <name type="scientific">Eumeta variegata</name>
    <name type="common">Bagworm moth</name>
    <name type="synonym">Eumeta japonica</name>
    <dbReference type="NCBI Taxonomy" id="151549"/>
    <lineage>
        <taxon>Eukaryota</taxon>
        <taxon>Metazoa</taxon>
        <taxon>Ecdysozoa</taxon>
        <taxon>Arthropoda</taxon>
        <taxon>Hexapoda</taxon>
        <taxon>Insecta</taxon>
        <taxon>Pterygota</taxon>
        <taxon>Neoptera</taxon>
        <taxon>Endopterygota</taxon>
        <taxon>Lepidoptera</taxon>
        <taxon>Glossata</taxon>
        <taxon>Ditrysia</taxon>
        <taxon>Tineoidea</taxon>
        <taxon>Psychidae</taxon>
        <taxon>Oiketicinae</taxon>
        <taxon>Eumeta</taxon>
    </lineage>
</organism>
<evidence type="ECO:0008006" key="4">
    <source>
        <dbReference type="Google" id="ProtNLM"/>
    </source>
</evidence>
<gene>
    <name evidence="2" type="ORF">EVAR_27173_1</name>
</gene>
<feature type="compositionally biased region" description="Basic and acidic residues" evidence="1">
    <location>
        <begin position="44"/>
        <end position="59"/>
    </location>
</feature>
<dbReference type="EMBL" id="BGZK01000445">
    <property type="protein sequence ID" value="GBP44004.1"/>
    <property type="molecule type" value="Genomic_DNA"/>
</dbReference>
<accession>A0A4C1W1G3</accession>
<dbReference type="STRING" id="151549.A0A4C1W1G3"/>
<dbReference type="InterPro" id="IPR008042">
    <property type="entry name" value="Retrotrans_Pao"/>
</dbReference>
<dbReference type="GO" id="GO:0003676">
    <property type="term" value="F:nucleic acid binding"/>
    <property type="evidence" value="ECO:0007669"/>
    <property type="project" value="InterPro"/>
</dbReference>
<evidence type="ECO:0000313" key="2">
    <source>
        <dbReference type="EMBL" id="GBP44004.1"/>
    </source>
</evidence>
<reference evidence="2 3" key="1">
    <citation type="journal article" date="2019" name="Commun. Biol.">
        <title>The bagworm genome reveals a unique fibroin gene that provides high tensile strength.</title>
        <authorList>
            <person name="Kono N."/>
            <person name="Nakamura H."/>
            <person name="Ohtoshi R."/>
            <person name="Tomita M."/>
            <person name="Numata K."/>
            <person name="Arakawa K."/>
        </authorList>
    </citation>
    <scope>NUCLEOTIDE SEQUENCE [LARGE SCALE GENOMIC DNA]</scope>
</reference>
<dbReference type="InterPro" id="IPR036397">
    <property type="entry name" value="RNaseH_sf"/>
</dbReference>
<dbReference type="AlphaFoldDB" id="A0A4C1W1G3"/>
<dbReference type="SUPFAM" id="SSF53098">
    <property type="entry name" value="Ribonuclease H-like"/>
    <property type="match status" value="1"/>
</dbReference>
<proteinExistence type="predicted"/>
<dbReference type="Gene3D" id="3.30.420.10">
    <property type="entry name" value="Ribonuclease H-like superfamily/Ribonuclease H"/>
    <property type="match status" value="1"/>
</dbReference>
<comment type="caution">
    <text evidence="2">The sequence shown here is derived from an EMBL/GenBank/DDBJ whole genome shotgun (WGS) entry which is preliminary data.</text>
</comment>
<evidence type="ECO:0000313" key="3">
    <source>
        <dbReference type="Proteomes" id="UP000299102"/>
    </source>
</evidence>
<feature type="region of interest" description="Disordered" evidence="1">
    <location>
        <begin position="39"/>
        <end position="59"/>
    </location>
</feature>
<dbReference type="InterPro" id="IPR012337">
    <property type="entry name" value="RNaseH-like_sf"/>
</dbReference>
<protein>
    <recommendedName>
        <fullName evidence="4">Peptidase A2 domain-containing protein</fullName>
    </recommendedName>
</protein>
<sequence length="816" mass="94354">MLKISRLQEMNDQCGYMNSCETRKEDRFIKRNEFKRRPTNATAIRHDSDVDNDNENRHREPRVETTAIITNDERRRTFDKITKDGNARRKHVCFRCLSNTHYRSECRARPCGKDGCKRRITSYCIKIAHRQTRPTGRSRRSTYSQKERVFLKIIPVEISGPLGRLETYALLDEGSTTTLIERDVALKIAPPGKHETLRIEGVGGKRLDYDESFRLKVKIKGKFERNIESMNALVIDKLQLAPQTIDLDTVRQYSHLHELEDELSYEKARPTILIGQDNWHLIVSREVVQKNRDQPAASYTKLGWVLHGRENGIARPVHVINYIAREPSAEDEIGKLIKENFSIECLGIEAKKPSNDLEQRALKVLDDTSRRLPDGRFEIGLIWKTDNEIMPDNKRYAENDYEFADKYPDAALAIEKHFYMDDYLQAFPDIETATRTIFEINEIHKAAAFQLRGWASNEPDALVATESLRREQKALSIGDHTERTLGLIWKTKNDTLSFSLNLRNCPREVIQGYRPPTKREVTSAVMSVFDPIGFAAPITVLGKMLIQNIWRDRNDWDHELSKERDKEWREWLSHLKKLDKLEIPRCVTPYHTEGELHVFTDASEKAYSAAVYWLEKNQKPPHVALVAAKARVAPLKPVSIPRLELQAAVMGCRLAASVKREMNSRITNTTYWTDSKTVLSWINADPRSFKPFVAHRLAEIEETSSAKNWRWVPSKDNVADDATRDPPNEFSSEHRWFKGPKFLLNDPSDWPSNRINTIDQSEEIIETKAVNVIREKTPIAPVPDPYRFSSYDRLLRAAARLLQSVERFKSISARTR</sequence>
<evidence type="ECO:0000256" key="1">
    <source>
        <dbReference type="SAM" id="MobiDB-lite"/>
    </source>
</evidence>
<dbReference type="OrthoDB" id="5983986at2759"/>
<dbReference type="Proteomes" id="UP000299102">
    <property type="component" value="Unassembled WGS sequence"/>
</dbReference>
<name>A0A4C1W1G3_EUMVA</name>
<dbReference type="PANTHER" id="PTHR47331">
    <property type="entry name" value="PHD-TYPE DOMAIN-CONTAINING PROTEIN"/>
    <property type="match status" value="1"/>
</dbReference>
<dbReference type="Pfam" id="PF05380">
    <property type="entry name" value="Peptidase_A17"/>
    <property type="match status" value="1"/>
</dbReference>